<feature type="chain" id="PRO_5045864497" description="Deoxyribonuclease NucA/NucB domain-containing protein" evidence="2">
    <location>
        <begin position="29"/>
        <end position="456"/>
    </location>
</feature>
<evidence type="ECO:0000313" key="4">
    <source>
        <dbReference type="EMBL" id="GAA4235599.1"/>
    </source>
</evidence>
<gene>
    <name evidence="4" type="ORF">GCM10022254_43190</name>
</gene>
<evidence type="ECO:0000259" key="3">
    <source>
        <dbReference type="Pfam" id="PF14040"/>
    </source>
</evidence>
<evidence type="ECO:0000313" key="5">
    <source>
        <dbReference type="Proteomes" id="UP001501710"/>
    </source>
</evidence>
<feature type="signal peptide" evidence="2">
    <location>
        <begin position="1"/>
        <end position="28"/>
    </location>
</feature>
<keyword evidence="5" id="KW-1185">Reference proteome</keyword>
<accession>A0ABP8C8I2</accession>
<name>A0ABP8C8I2_9ACTN</name>
<organism evidence="4 5">
    <name type="scientific">Actinomadura meridiana</name>
    <dbReference type="NCBI Taxonomy" id="559626"/>
    <lineage>
        <taxon>Bacteria</taxon>
        <taxon>Bacillati</taxon>
        <taxon>Actinomycetota</taxon>
        <taxon>Actinomycetes</taxon>
        <taxon>Streptosporangiales</taxon>
        <taxon>Thermomonosporaceae</taxon>
        <taxon>Actinomadura</taxon>
    </lineage>
</organism>
<sequence length="456" mass="50772">MTQMRRHCITLAAAMAVSALTLTLTGFASSPGGGQGPTSTASASSSPITDPDQARRDPNDPAAQKGFLEKQQRAMPRRSCATPTSSHRKKTLPRQGPAHWCFEPTDPTKTPKAPDPAKIKHDQANPNPPTKLCSQKLGHTNYDRFHACYESTGRLLNEDTGEVGTYIHYYVWATLSAKNHTWLMQVGVTATDMAPDLFEAAPYLAVSLACPQNRCEKPKVDKKRIFPDTYTYYELPTSIPGDEKIRYSNPTAILTLTTDHGWPGSNSANPLNDPFNVRCDKETYIGGHGCVFYMGNAAAAIFYIDYNNPDPKFGDYREVVKHNLYAIDVRDNLKHYGHINYGNPLHRADPVTRDENRRKACNPWREKASSLGLSCDEYPYASAEEGGTVSVRRSCAFLPQDQNSNHGNALENALYKPNRILPALKENDKYIPGDPYWVWVLNAPSEIPTVKQCDQY</sequence>
<evidence type="ECO:0000256" key="1">
    <source>
        <dbReference type="SAM" id="MobiDB-lite"/>
    </source>
</evidence>
<evidence type="ECO:0000256" key="2">
    <source>
        <dbReference type="SAM" id="SignalP"/>
    </source>
</evidence>
<dbReference type="EMBL" id="BAABAS010000015">
    <property type="protein sequence ID" value="GAA4235599.1"/>
    <property type="molecule type" value="Genomic_DNA"/>
</dbReference>
<dbReference type="InterPro" id="IPR029476">
    <property type="entry name" value="DNase_NucA_NucB"/>
</dbReference>
<protein>
    <recommendedName>
        <fullName evidence="3">Deoxyribonuclease NucA/NucB domain-containing protein</fullName>
    </recommendedName>
</protein>
<dbReference type="Proteomes" id="UP001501710">
    <property type="component" value="Unassembled WGS sequence"/>
</dbReference>
<feature type="compositionally biased region" description="Low complexity" evidence="1">
    <location>
        <begin position="37"/>
        <end position="49"/>
    </location>
</feature>
<comment type="caution">
    <text evidence="4">The sequence shown here is derived from an EMBL/GenBank/DDBJ whole genome shotgun (WGS) entry which is preliminary data.</text>
</comment>
<keyword evidence="2" id="KW-0732">Signal</keyword>
<dbReference type="Pfam" id="PF14040">
    <property type="entry name" value="DNase_NucA_NucB"/>
    <property type="match status" value="1"/>
</dbReference>
<proteinExistence type="predicted"/>
<feature type="region of interest" description="Disordered" evidence="1">
    <location>
        <begin position="30"/>
        <end position="128"/>
    </location>
</feature>
<feature type="domain" description="Deoxyribonuclease NucA/NucB" evidence="3">
    <location>
        <begin position="356"/>
        <end position="418"/>
    </location>
</feature>
<reference evidence="5" key="1">
    <citation type="journal article" date="2019" name="Int. J. Syst. Evol. Microbiol.">
        <title>The Global Catalogue of Microorganisms (GCM) 10K type strain sequencing project: providing services to taxonomists for standard genome sequencing and annotation.</title>
        <authorList>
            <consortium name="The Broad Institute Genomics Platform"/>
            <consortium name="The Broad Institute Genome Sequencing Center for Infectious Disease"/>
            <person name="Wu L."/>
            <person name="Ma J."/>
        </authorList>
    </citation>
    <scope>NUCLEOTIDE SEQUENCE [LARGE SCALE GENOMIC DNA]</scope>
    <source>
        <strain evidence="5">JCM 17440</strain>
    </source>
</reference>